<feature type="transmembrane region" description="Helical" evidence="1">
    <location>
        <begin position="419"/>
        <end position="439"/>
    </location>
</feature>
<feature type="transmembrane region" description="Helical" evidence="1">
    <location>
        <begin position="302"/>
        <end position="320"/>
    </location>
</feature>
<accession>A0A7K4HPG1</accession>
<keyword evidence="1" id="KW-0812">Transmembrane</keyword>
<feature type="transmembrane region" description="Helical" evidence="1">
    <location>
        <begin position="225"/>
        <end position="245"/>
    </location>
</feature>
<organism evidence="2 3">
    <name type="scientific">Methanofollis tationis</name>
    <dbReference type="NCBI Taxonomy" id="81417"/>
    <lineage>
        <taxon>Archaea</taxon>
        <taxon>Methanobacteriati</taxon>
        <taxon>Methanobacteriota</taxon>
        <taxon>Stenosarchaea group</taxon>
        <taxon>Methanomicrobia</taxon>
        <taxon>Methanomicrobiales</taxon>
        <taxon>Methanomicrobiaceae</taxon>
        <taxon>Methanofollis</taxon>
    </lineage>
</organism>
<feature type="transmembrane region" description="Helical" evidence="1">
    <location>
        <begin position="75"/>
        <end position="95"/>
    </location>
</feature>
<feature type="transmembrane region" description="Helical" evidence="1">
    <location>
        <begin position="257"/>
        <end position="290"/>
    </location>
</feature>
<dbReference type="AlphaFoldDB" id="A0A7K4HPG1"/>
<name>A0A7K4HPG1_9EURY</name>
<protein>
    <recommendedName>
        <fullName evidence="4">Glycosyltransferase family 39 protein</fullName>
    </recommendedName>
</protein>
<reference evidence="2 3" key="1">
    <citation type="submission" date="2020-06" db="EMBL/GenBank/DDBJ databases">
        <title>Methanofollis fontis sp. nov., a methanogen isolated from marine sediments near a cold seep at Four-Way Closure Ridge offshore southwestern Taiwan.</title>
        <authorList>
            <person name="Chen S.-C."/>
            <person name="Teng N.-H."/>
            <person name="Lin Y.-S."/>
            <person name="Lai M.-C."/>
            <person name="Chen H.-H."/>
            <person name="Wang C.-C."/>
        </authorList>
    </citation>
    <scope>NUCLEOTIDE SEQUENCE [LARGE SCALE GENOMIC DNA]</scope>
    <source>
        <strain evidence="2 3">DSM 2702</strain>
    </source>
</reference>
<feature type="transmembrane region" description="Helical" evidence="1">
    <location>
        <begin position="175"/>
        <end position="194"/>
    </location>
</feature>
<proteinExistence type="predicted"/>
<feature type="transmembrane region" description="Helical" evidence="1">
    <location>
        <begin position="451"/>
        <end position="470"/>
    </location>
</feature>
<keyword evidence="3" id="KW-1185">Reference proteome</keyword>
<feature type="transmembrane region" description="Helical" evidence="1">
    <location>
        <begin position="146"/>
        <end position="168"/>
    </location>
</feature>
<feature type="transmembrane region" description="Helical" evidence="1">
    <location>
        <begin position="45"/>
        <end position="63"/>
    </location>
</feature>
<keyword evidence="1" id="KW-1133">Transmembrane helix</keyword>
<feature type="transmembrane region" description="Helical" evidence="1">
    <location>
        <begin position="360"/>
        <end position="381"/>
    </location>
</feature>
<evidence type="ECO:0008006" key="4">
    <source>
        <dbReference type="Google" id="ProtNLM"/>
    </source>
</evidence>
<evidence type="ECO:0000256" key="1">
    <source>
        <dbReference type="SAM" id="Phobius"/>
    </source>
</evidence>
<feature type="transmembrane region" description="Helical" evidence="1">
    <location>
        <begin position="107"/>
        <end position="126"/>
    </location>
</feature>
<dbReference type="OrthoDB" id="110868at2157"/>
<feature type="transmembrane region" description="Helical" evidence="1">
    <location>
        <begin position="388"/>
        <end position="407"/>
    </location>
</feature>
<comment type="caution">
    <text evidence="2">The sequence shown here is derived from an EMBL/GenBank/DDBJ whole genome shotgun (WGS) entry which is preliminary data.</text>
</comment>
<dbReference type="EMBL" id="JABXWR010000001">
    <property type="protein sequence ID" value="NVO67052.1"/>
    <property type="molecule type" value="Genomic_DNA"/>
</dbReference>
<dbReference type="Proteomes" id="UP000570823">
    <property type="component" value="Unassembled WGS sequence"/>
</dbReference>
<keyword evidence="1" id="KW-0472">Membrane</keyword>
<sequence>MYVMENIGRVIYGLVGVFTLISCLIWLVIRKRAALPVHLEEHRRPLIVLFSLFSILLAASILALHFRPELYERPLLYFIVTAAIAGIIALEALIAPERYTAPILIQTVLLGLSIAWSQLLIFPGLLGVDPWFHRYFTLDLIGSASIPAGFSYSSLPVFHLIIGTNAILTATDYKIATMLSVGLGQIICIPLFLFLLGKSLFSSSKVGLMAALLATLANHQIYMSYWSIPNGLAAIYVLTILFLLFKTRREQSKVPYLLSIVAMVPLILTHTIGALGLVILLLLGEGLYYLYNILRPEDRGPVFLRIACAFTIGMFSWWMYASKTFGTLVKLLEWGFNRDVFVGEISVTTNVAMVPLSEQIFNNIGLFLFFALSFIGIFYIISRKSHHAWIFAFIALTPLFIGFISLVSGHSVIEHRWWYLSQILLAVPLAVSVLLVAAGTEKKGGGIVGKTVMFALVCGLAFMMILSPPANVDNNLFSPNSATRAAFTDSELQSTMTITGMAEGRIGTDFYWNSICTLLLDARTISIDRALQSSDFLVTGLHLILIRDYIVHEPFILYKYPYRITYDPGPRLSQQGFDMVYDSRSVRLYHSEKTGS</sequence>
<gene>
    <name evidence="2" type="ORF">HWN36_06965</name>
</gene>
<evidence type="ECO:0000313" key="2">
    <source>
        <dbReference type="EMBL" id="NVO67052.1"/>
    </source>
</evidence>
<feature type="transmembrane region" description="Helical" evidence="1">
    <location>
        <begin position="6"/>
        <end position="29"/>
    </location>
</feature>
<evidence type="ECO:0000313" key="3">
    <source>
        <dbReference type="Proteomes" id="UP000570823"/>
    </source>
</evidence>
<dbReference type="RefSeq" id="WP_176788687.1">
    <property type="nucleotide sequence ID" value="NZ_JABXWR010000001.1"/>
</dbReference>